<keyword evidence="4 14" id="KW-0808">Transferase</keyword>
<keyword evidence="9 14" id="KW-0067">ATP-binding</keyword>
<keyword evidence="6" id="KW-0479">Metal-binding</keyword>
<dbReference type="GO" id="GO:0046872">
    <property type="term" value="F:metal ion binding"/>
    <property type="evidence" value="ECO:0007669"/>
    <property type="project" value="UniProtKB-KW"/>
</dbReference>
<dbReference type="RefSeq" id="WP_129622723.1">
    <property type="nucleotide sequence ID" value="NZ_LR215043.1"/>
</dbReference>
<keyword evidence="7 14" id="KW-0547">Nucleotide-binding</keyword>
<dbReference type="PANTHER" id="PTHR39321:SF3">
    <property type="entry name" value="PHOSPHOPANTETHEINE ADENYLYLTRANSFERASE"/>
    <property type="match status" value="1"/>
</dbReference>
<dbReference type="InterPro" id="IPR003607">
    <property type="entry name" value="HD/PDEase_dom"/>
</dbReference>
<feature type="domain" description="HD/PDEase" evidence="15">
    <location>
        <begin position="194"/>
        <end position="321"/>
    </location>
</feature>
<protein>
    <recommendedName>
        <fullName evidence="14">Probable nicotinate-nucleotide adenylyltransferase</fullName>
        <ecNumber evidence="14">2.7.7.18</ecNumber>
    </recommendedName>
    <alternativeName>
        <fullName evidence="14">Deamido-NAD(+) diphosphorylase</fullName>
    </alternativeName>
    <alternativeName>
        <fullName evidence="14">Deamido-NAD(+) pyrophosphorylase</fullName>
    </alternativeName>
    <alternativeName>
        <fullName evidence="14">Nicotinate mononucleotide adenylyltransferase</fullName>
        <shortName evidence="14">NaMN adenylyltransferase</shortName>
    </alternativeName>
</protein>
<dbReference type="HAMAP" id="MF_00244">
    <property type="entry name" value="NaMN_adenylyltr"/>
    <property type="match status" value="1"/>
</dbReference>
<dbReference type="GO" id="GO:0008803">
    <property type="term" value="F:bis(5'-nucleosyl)-tetraphosphatase (symmetrical) activity"/>
    <property type="evidence" value="ECO:0007669"/>
    <property type="project" value="UniProtKB-EC"/>
</dbReference>
<reference evidence="16 17" key="1">
    <citation type="submission" date="2019-01" db="EMBL/GenBank/DDBJ databases">
        <authorList>
            <consortium name="Pathogen Informatics"/>
        </authorList>
    </citation>
    <scope>NUCLEOTIDE SEQUENCE [LARGE SCALE GENOMIC DNA]</scope>
    <source>
        <strain evidence="16 17">NCTC10184</strain>
    </source>
</reference>
<evidence type="ECO:0000256" key="13">
    <source>
        <dbReference type="ARBA" id="ARBA00049417"/>
    </source>
</evidence>
<dbReference type="AlphaFoldDB" id="A0A449B9K7"/>
<dbReference type="Pfam" id="PF01467">
    <property type="entry name" value="CTP_transf_like"/>
    <property type="match status" value="1"/>
</dbReference>
<name>A0A449B9K7_9BACT</name>
<dbReference type="Proteomes" id="UP000290876">
    <property type="component" value="Chromosome"/>
</dbReference>
<sequence>MKIGLFGGSFNPVHKGHLEIARLASKQLELDQIIFIPAAKNPFKKKQSIADSQDRINMLNLALADEPNFTVSEFETKRGGVSYTFETIRYFRQKFPNDQLFFLMGSDLLPKLNKWEYIEEIAANCQLVAFRRSKQINRINAKRFNVILLKNPLFEESSTAIRSGHLEYCDDKVASYIGANFLYAKEIVHNTLKRWPDRAKHCVQTAEFAVKLAQATNYSVKKAYFTGLFHDICKYVEGEVAVEFLARFMPLSQAKSIKKHEYHQLVGYYWLKHVYKLSDEDILHAIKIHTTMAIDMSILDKILFVADKICEGRRWPGIQKLRKLALEDFEAGFVAVVRANYEFNLAKGVVFDEPTQRIYDHWLKQN</sequence>
<dbReference type="NCBIfam" id="NF000840">
    <property type="entry name" value="PRK00071.1-3"/>
    <property type="match status" value="1"/>
</dbReference>
<evidence type="ECO:0000256" key="9">
    <source>
        <dbReference type="ARBA" id="ARBA00022840"/>
    </source>
</evidence>
<dbReference type="InterPro" id="IPR004821">
    <property type="entry name" value="Cyt_trans-like"/>
</dbReference>
<keyword evidence="10" id="KW-0408">Iron</keyword>
<dbReference type="Gene3D" id="1.10.3210.10">
    <property type="entry name" value="Hypothetical protein af1432"/>
    <property type="match status" value="1"/>
</dbReference>
<comment type="similarity">
    <text evidence="14">Belongs to the NadD family.</text>
</comment>
<evidence type="ECO:0000256" key="7">
    <source>
        <dbReference type="ARBA" id="ARBA00022741"/>
    </source>
</evidence>
<dbReference type="PANTHER" id="PTHR39321">
    <property type="entry name" value="NICOTINATE-NUCLEOTIDE ADENYLYLTRANSFERASE-RELATED"/>
    <property type="match status" value="1"/>
</dbReference>
<evidence type="ECO:0000313" key="17">
    <source>
        <dbReference type="Proteomes" id="UP000290876"/>
    </source>
</evidence>
<dbReference type="NCBIfam" id="TIGR00125">
    <property type="entry name" value="cyt_tran_rel"/>
    <property type="match status" value="1"/>
</dbReference>
<dbReference type="SUPFAM" id="SSF52374">
    <property type="entry name" value="Nucleotidylyl transferase"/>
    <property type="match status" value="1"/>
</dbReference>
<dbReference type="OrthoDB" id="5295945at2"/>
<dbReference type="UniPathway" id="UPA00253">
    <property type="reaction ID" value="UER00332"/>
</dbReference>
<keyword evidence="17" id="KW-1185">Reference proteome</keyword>
<dbReference type="NCBIfam" id="TIGR00488">
    <property type="entry name" value="bis(5'-nucleosyl)-tetraphosphatase (symmetrical) YqeK"/>
    <property type="match status" value="1"/>
</dbReference>
<evidence type="ECO:0000256" key="2">
    <source>
        <dbReference type="ARBA" id="ARBA00005019"/>
    </source>
</evidence>
<keyword evidence="5 14" id="KW-0548">Nucleotidyltransferase</keyword>
<evidence type="ECO:0000256" key="11">
    <source>
        <dbReference type="ARBA" id="ARBA00023027"/>
    </source>
</evidence>
<dbReference type="EC" id="2.7.7.18" evidence="14"/>
<evidence type="ECO:0000256" key="5">
    <source>
        <dbReference type="ARBA" id="ARBA00022695"/>
    </source>
</evidence>
<dbReference type="GO" id="GO:0009435">
    <property type="term" value="P:NAD+ biosynthetic process"/>
    <property type="evidence" value="ECO:0007669"/>
    <property type="project" value="UniProtKB-UniRule"/>
</dbReference>
<evidence type="ECO:0000256" key="8">
    <source>
        <dbReference type="ARBA" id="ARBA00022801"/>
    </source>
</evidence>
<dbReference type="NCBIfam" id="NF005519">
    <property type="entry name" value="PRK07152.1"/>
    <property type="match status" value="1"/>
</dbReference>
<comment type="catalytic activity">
    <reaction evidence="13">
        <text>P(1),P(4)-bis(5'-adenosyl) tetraphosphate + H2O = 2 ADP + 2 H(+)</text>
        <dbReference type="Rhea" id="RHEA:24252"/>
        <dbReference type="ChEBI" id="CHEBI:15377"/>
        <dbReference type="ChEBI" id="CHEBI:15378"/>
        <dbReference type="ChEBI" id="CHEBI:58141"/>
        <dbReference type="ChEBI" id="CHEBI:456216"/>
        <dbReference type="EC" id="3.6.1.41"/>
    </reaction>
</comment>
<dbReference type="Pfam" id="PF01966">
    <property type="entry name" value="HD"/>
    <property type="match status" value="1"/>
</dbReference>
<organism evidence="16 17">
    <name type="scientific">Mycoplasmopsis columbinasalis</name>
    <dbReference type="NCBI Taxonomy" id="114880"/>
    <lineage>
        <taxon>Bacteria</taxon>
        <taxon>Bacillati</taxon>
        <taxon>Mycoplasmatota</taxon>
        <taxon>Mycoplasmoidales</taxon>
        <taxon>Metamycoplasmataceae</taxon>
        <taxon>Mycoplasmopsis</taxon>
    </lineage>
</organism>
<keyword evidence="8" id="KW-0378">Hydrolase</keyword>
<dbReference type="GO" id="GO:0005524">
    <property type="term" value="F:ATP binding"/>
    <property type="evidence" value="ECO:0007669"/>
    <property type="project" value="UniProtKB-KW"/>
</dbReference>
<dbReference type="EMBL" id="LR215043">
    <property type="protein sequence ID" value="VEU77862.1"/>
    <property type="molecule type" value="Genomic_DNA"/>
</dbReference>
<comment type="function">
    <text evidence="1 14">Catalyzes the reversible adenylation of nicotinate mononucleotide (NaMN) to nicotinic acid adenine dinucleotide (NaAD).</text>
</comment>
<evidence type="ECO:0000256" key="6">
    <source>
        <dbReference type="ARBA" id="ARBA00022723"/>
    </source>
</evidence>
<dbReference type="InterPro" id="IPR005248">
    <property type="entry name" value="NadD/NMNAT"/>
</dbReference>
<comment type="pathway">
    <text evidence="2 14">Cofactor biosynthesis; NAD(+) biosynthesis; deamido-NAD(+) from nicotinate D-ribonucleotide: step 1/1.</text>
</comment>
<dbReference type="KEGG" id="mcob:NCTC10184_00076"/>
<dbReference type="CDD" id="cd02165">
    <property type="entry name" value="NMNAT"/>
    <property type="match status" value="1"/>
</dbReference>
<proteinExistence type="inferred from homology"/>
<dbReference type="NCBIfam" id="TIGR00482">
    <property type="entry name" value="nicotinate (nicotinamide) nucleotide adenylyltransferase"/>
    <property type="match status" value="1"/>
</dbReference>
<evidence type="ECO:0000256" key="4">
    <source>
        <dbReference type="ARBA" id="ARBA00022679"/>
    </source>
</evidence>
<dbReference type="InterPro" id="IPR006674">
    <property type="entry name" value="HD_domain"/>
</dbReference>
<evidence type="ECO:0000259" key="15">
    <source>
        <dbReference type="SMART" id="SM00471"/>
    </source>
</evidence>
<evidence type="ECO:0000313" key="16">
    <source>
        <dbReference type="EMBL" id="VEU77862.1"/>
    </source>
</evidence>
<dbReference type="InterPro" id="IPR005249">
    <property type="entry name" value="YqeK"/>
</dbReference>
<evidence type="ECO:0000256" key="3">
    <source>
        <dbReference type="ARBA" id="ARBA00022642"/>
    </source>
</evidence>
<evidence type="ECO:0000256" key="10">
    <source>
        <dbReference type="ARBA" id="ARBA00023004"/>
    </source>
</evidence>
<evidence type="ECO:0000256" key="14">
    <source>
        <dbReference type="HAMAP-Rule" id="MF_00244"/>
    </source>
</evidence>
<keyword evidence="11 14" id="KW-0520">NAD</keyword>
<dbReference type="SMART" id="SM00471">
    <property type="entry name" value="HDc"/>
    <property type="match status" value="1"/>
</dbReference>
<evidence type="ECO:0000256" key="1">
    <source>
        <dbReference type="ARBA" id="ARBA00002324"/>
    </source>
</evidence>
<dbReference type="GO" id="GO:0004515">
    <property type="term" value="F:nicotinate-nucleotide adenylyltransferase activity"/>
    <property type="evidence" value="ECO:0007669"/>
    <property type="project" value="UniProtKB-UniRule"/>
</dbReference>
<dbReference type="InterPro" id="IPR014729">
    <property type="entry name" value="Rossmann-like_a/b/a_fold"/>
</dbReference>
<accession>A0A449B9K7</accession>
<evidence type="ECO:0000256" key="12">
    <source>
        <dbReference type="ARBA" id="ARBA00048721"/>
    </source>
</evidence>
<gene>
    <name evidence="14 16" type="primary">nadD</name>
    <name evidence="16" type="ORF">NCTC10184_00076</name>
</gene>
<dbReference type="Gene3D" id="3.40.50.620">
    <property type="entry name" value="HUPs"/>
    <property type="match status" value="1"/>
</dbReference>
<dbReference type="SUPFAM" id="SSF109604">
    <property type="entry name" value="HD-domain/PDEase-like"/>
    <property type="match status" value="1"/>
</dbReference>
<keyword evidence="3 14" id="KW-0662">Pyridine nucleotide biosynthesis</keyword>
<dbReference type="CDD" id="cd00077">
    <property type="entry name" value="HDc"/>
    <property type="match status" value="1"/>
</dbReference>
<comment type="catalytic activity">
    <reaction evidence="12 14">
        <text>nicotinate beta-D-ribonucleotide + ATP + H(+) = deamido-NAD(+) + diphosphate</text>
        <dbReference type="Rhea" id="RHEA:22860"/>
        <dbReference type="ChEBI" id="CHEBI:15378"/>
        <dbReference type="ChEBI" id="CHEBI:30616"/>
        <dbReference type="ChEBI" id="CHEBI:33019"/>
        <dbReference type="ChEBI" id="CHEBI:57502"/>
        <dbReference type="ChEBI" id="CHEBI:58437"/>
        <dbReference type="EC" id="2.7.7.18"/>
    </reaction>
</comment>